<evidence type="ECO:0000256" key="1">
    <source>
        <dbReference type="SAM" id="MobiDB-lite"/>
    </source>
</evidence>
<keyword evidence="2" id="KW-0812">Transmembrane</keyword>
<keyword evidence="2" id="KW-1133">Transmembrane helix</keyword>
<dbReference type="NCBIfam" id="TIGR00996">
    <property type="entry name" value="Mtu_fam_mce"/>
    <property type="match status" value="1"/>
</dbReference>
<dbReference type="InterPro" id="IPR003399">
    <property type="entry name" value="Mce/MlaD"/>
</dbReference>
<evidence type="ECO:0000259" key="3">
    <source>
        <dbReference type="Pfam" id="PF02470"/>
    </source>
</evidence>
<dbReference type="Pfam" id="PF11887">
    <property type="entry name" value="Mce4_CUP1"/>
    <property type="match status" value="1"/>
</dbReference>
<dbReference type="Proteomes" id="UP001499979">
    <property type="component" value="Unassembled WGS sequence"/>
</dbReference>
<dbReference type="InterPro" id="IPR005693">
    <property type="entry name" value="Mce"/>
</dbReference>
<protein>
    <submittedName>
        <fullName evidence="5">MCE family protein</fullName>
    </submittedName>
</protein>
<keyword evidence="2" id="KW-0472">Membrane</keyword>
<dbReference type="RefSeq" id="WP_343908178.1">
    <property type="nucleotide sequence ID" value="NZ_BAAAJE010000014.1"/>
</dbReference>
<reference evidence="5 6" key="1">
    <citation type="journal article" date="2019" name="Int. J. Syst. Evol. Microbiol.">
        <title>The Global Catalogue of Microorganisms (GCM) 10K type strain sequencing project: providing services to taxonomists for standard genome sequencing and annotation.</title>
        <authorList>
            <consortium name="The Broad Institute Genomics Platform"/>
            <consortium name="The Broad Institute Genome Sequencing Center for Infectious Disease"/>
            <person name="Wu L."/>
            <person name="Ma J."/>
        </authorList>
    </citation>
    <scope>NUCLEOTIDE SEQUENCE [LARGE SCALE GENOMIC DNA]</scope>
    <source>
        <strain evidence="5 6">JCM 11813</strain>
    </source>
</reference>
<accession>A0ABN1UEP4</accession>
<keyword evidence="6" id="KW-1185">Reference proteome</keyword>
<feature type="transmembrane region" description="Helical" evidence="2">
    <location>
        <begin position="16"/>
        <end position="38"/>
    </location>
</feature>
<feature type="domain" description="Mce/MlaD" evidence="3">
    <location>
        <begin position="46"/>
        <end position="121"/>
    </location>
</feature>
<feature type="region of interest" description="Disordered" evidence="1">
    <location>
        <begin position="359"/>
        <end position="384"/>
    </location>
</feature>
<evidence type="ECO:0000313" key="6">
    <source>
        <dbReference type="Proteomes" id="UP001499979"/>
    </source>
</evidence>
<evidence type="ECO:0000256" key="2">
    <source>
        <dbReference type="SAM" id="Phobius"/>
    </source>
</evidence>
<dbReference type="InterPro" id="IPR052336">
    <property type="entry name" value="MlaD_Phospholipid_Transporter"/>
</dbReference>
<dbReference type="InterPro" id="IPR024516">
    <property type="entry name" value="Mce_C"/>
</dbReference>
<gene>
    <name evidence="5" type="ORF">GCM10009606_27830</name>
</gene>
<organism evidence="5 6">
    <name type="scientific">Nocardioides aquiterrae</name>
    <dbReference type="NCBI Taxonomy" id="203799"/>
    <lineage>
        <taxon>Bacteria</taxon>
        <taxon>Bacillati</taxon>
        <taxon>Actinomycetota</taxon>
        <taxon>Actinomycetes</taxon>
        <taxon>Propionibacteriales</taxon>
        <taxon>Nocardioidaceae</taxon>
        <taxon>Nocardioides</taxon>
    </lineage>
</organism>
<proteinExistence type="predicted"/>
<evidence type="ECO:0000313" key="5">
    <source>
        <dbReference type="EMBL" id="GAA1147425.1"/>
    </source>
</evidence>
<dbReference type="EMBL" id="BAAAJE010000014">
    <property type="protein sequence ID" value="GAA1147425.1"/>
    <property type="molecule type" value="Genomic_DNA"/>
</dbReference>
<sequence>MLVNIYHDSPREHRRLLVAGVAFLTVIALLIGLSIAVYDKTFDRVTTVTIQADRAGLQLAKFGDVRVNGALVGQVRKVDQQGDQALITVALDPDEAEQIPDNVSVQILPTTLFGQKFVSLVVPDDPSKTPLESGDVIPADRVETNVELSRILNRLFPLLRSIRPADLNATLNALSTALAGRGEQLGRTMDQLDDYLGRIDDHLPTLRTDLVKLADVARTYDGAAPDLLAVLRNVTVTGRTIVADKQQLSTFFSDLGGLADTSSRVLSQNSANLIRVGQVTEPVLRLLAVYSPELPCLIKGAARYAPRLARTFEGNQVKQYIEFGAPQYNAYDKSDQPKYGEVGHGPWCLGLPNPPVPSPRLALKQGSDIDEHPPTSPVPDYLGLNRPGVDYSGSAGEQQIVNALLAQRTGASADSFGSLGALMFGPLLREGVDAR</sequence>
<comment type="caution">
    <text evidence="5">The sequence shown here is derived from an EMBL/GenBank/DDBJ whole genome shotgun (WGS) entry which is preliminary data.</text>
</comment>
<dbReference type="PANTHER" id="PTHR33371:SF19">
    <property type="entry name" value="MCE-FAMILY PROTEIN MCE4A"/>
    <property type="match status" value="1"/>
</dbReference>
<dbReference type="Pfam" id="PF02470">
    <property type="entry name" value="MlaD"/>
    <property type="match status" value="1"/>
</dbReference>
<name>A0ABN1UEP4_9ACTN</name>
<dbReference type="PANTHER" id="PTHR33371">
    <property type="entry name" value="INTERMEMBRANE PHOSPHOLIPID TRANSPORT SYSTEM BINDING PROTEIN MLAD-RELATED"/>
    <property type="match status" value="1"/>
</dbReference>
<feature type="domain" description="Mammalian cell entry C-terminal" evidence="4">
    <location>
        <begin position="128"/>
        <end position="343"/>
    </location>
</feature>
<evidence type="ECO:0000259" key="4">
    <source>
        <dbReference type="Pfam" id="PF11887"/>
    </source>
</evidence>